<dbReference type="PANTHER" id="PTHR23502:SF29">
    <property type="entry name" value="TRANSPORTER, PUTATIVE (AFU_ORTHOLOGUE AFUA_6G06680)-RELATED"/>
    <property type="match status" value="1"/>
</dbReference>
<comment type="caution">
    <text evidence="6">The sequence shown here is derived from an EMBL/GenBank/DDBJ whole genome shotgun (WGS) entry which is preliminary data.</text>
</comment>
<feature type="transmembrane region" description="Helical" evidence="5">
    <location>
        <begin position="129"/>
        <end position="150"/>
    </location>
</feature>
<dbReference type="PANTHER" id="PTHR23502">
    <property type="entry name" value="MAJOR FACILITATOR SUPERFAMILY"/>
    <property type="match status" value="1"/>
</dbReference>
<evidence type="ECO:0000256" key="3">
    <source>
        <dbReference type="ARBA" id="ARBA00022989"/>
    </source>
</evidence>
<dbReference type="STRING" id="331657.A0A4U0X4P0"/>
<keyword evidence="7" id="KW-1185">Reference proteome</keyword>
<dbReference type="GO" id="GO:0005886">
    <property type="term" value="C:plasma membrane"/>
    <property type="evidence" value="ECO:0007669"/>
    <property type="project" value="TreeGrafter"/>
</dbReference>
<evidence type="ECO:0000256" key="2">
    <source>
        <dbReference type="ARBA" id="ARBA00022692"/>
    </source>
</evidence>
<sequence>VPAKASFAASLLPFNGRKTDENFFKLLLRPFPLFLHPGILWACLIQGTMIGWTVMIGIVLAAIMLGPPLWFNEVKTGYMYTGAFVGAILGFMLAGVLSDWSAKLMTRRNRGIYEPEFRLVLRKHRPLRLVLAGLLLRPLLGAVASALYIVDAHRDLAVEAFTCLLVFKNIFSFGLTWSGYGWLVRYGIKGPFMAIASVQVVVCALTVLMYVFGKRNRSFFARHDILRMVHLR</sequence>
<organism evidence="6 7">
    <name type="scientific">Cryomyces minteri</name>
    <dbReference type="NCBI Taxonomy" id="331657"/>
    <lineage>
        <taxon>Eukaryota</taxon>
        <taxon>Fungi</taxon>
        <taxon>Dikarya</taxon>
        <taxon>Ascomycota</taxon>
        <taxon>Pezizomycotina</taxon>
        <taxon>Dothideomycetes</taxon>
        <taxon>Dothideomycetes incertae sedis</taxon>
        <taxon>Cryomyces</taxon>
    </lineage>
</organism>
<comment type="subcellular location">
    <subcellularLocation>
        <location evidence="1">Membrane</location>
        <topology evidence="1">Multi-pass membrane protein</topology>
    </subcellularLocation>
</comment>
<evidence type="ECO:0000256" key="1">
    <source>
        <dbReference type="ARBA" id="ARBA00004141"/>
    </source>
</evidence>
<evidence type="ECO:0000256" key="5">
    <source>
        <dbReference type="SAM" id="Phobius"/>
    </source>
</evidence>
<feature type="transmembrane region" description="Helical" evidence="5">
    <location>
        <begin position="157"/>
        <end position="180"/>
    </location>
</feature>
<dbReference type="GO" id="GO:0022857">
    <property type="term" value="F:transmembrane transporter activity"/>
    <property type="evidence" value="ECO:0007669"/>
    <property type="project" value="TreeGrafter"/>
</dbReference>
<dbReference type="EMBL" id="NAJN01000571">
    <property type="protein sequence ID" value="TKA71374.1"/>
    <property type="molecule type" value="Genomic_DNA"/>
</dbReference>
<keyword evidence="2 5" id="KW-0812">Transmembrane</keyword>
<dbReference type="InterPro" id="IPR036259">
    <property type="entry name" value="MFS_trans_sf"/>
</dbReference>
<name>A0A4U0X4P0_9PEZI</name>
<feature type="non-terminal residue" evidence="6">
    <location>
        <position position="1"/>
    </location>
</feature>
<evidence type="ECO:0000256" key="4">
    <source>
        <dbReference type="ARBA" id="ARBA00023136"/>
    </source>
</evidence>
<dbReference type="Proteomes" id="UP000308768">
    <property type="component" value="Unassembled WGS sequence"/>
</dbReference>
<feature type="transmembrane region" description="Helical" evidence="5">
    <location>
        <begin position="39"/>
        <end position="65"/>
    </location>
</feature>
<evidence type="ECO:0000313" key="6">
    <source>
        <dbReference type="EMBL" id="TKA71374.1"/>
    </source>
</evidence>
<feature type="transmembrane region" description="Helical" evidence="5">
    <location>
        <begin position="192"/>
        <end position="212"/>
    </location>
</feature>
<gene>
    <name evidence="6" type="ORF">B0A49_03918</name>
</gene>
<evidence type="ECO:0000313" key="7">
    <source>
        <dbReference type="Proteomes" id="UP000308768"/>
    </source>
</evidence>
<feature type="transmembrane region" description="Helical" evidence="5">
    <location>
        <begin position="77"/>
        <end position="97"/>
    </location>
</feature>
<dbReference type="SUPFAM" id="SSF103473">
    <property type="entry name" value="MFS general substrate transporter"/>
    <property type="match status" value="1"/>
</dbReference>
<proteinExistence type="predicted"/>
<protein>
    <submittedName>
        <fullName evidence="6">Uncharacterized protein</fullName>
    </submittedName>
</protein>
<keyword evidence="4 5" id="KW-0472">Membrane</keyword>
<reference evidence="6 7" key="1">
    <citation type="submission" date="2017-03" db="EMBL/GenBank/DDBJ databases">
        <title>Genomes of endolithic fungi from Antarctica.</title>
        <authorList>
            <person name="Coleine C."/>
            <person name="Masonjones S."/>
            <person name="Stajich J.E."/>
        </authorList>
    </citation>
    <scope>NUCLEOTIDE SEQUENCE [LARGE SCALE GENOMIC DNA]</scope>
    <source>
        <strain evidence="6 7">CCFEE 5187</strain>
    </source>
</reference>
<dbReference type="OrthoDB" id="2585655at2759"/>
<accession>A0A4U0X4P0</accession>
<dbReference type="AlphaFoldDB" id="A0A4U0X4P0"/>
<keyword evidence="3 5" id="KW-1133">Transmembrane helix</keyword>